<sequence>KKQKVSGAFSDQQLNDVNAVSGVHLREGKKQLFSGSKEDSRVSEANGKINQALQKKLDEIMAKHGVKKRSNDVERCLSLVQDVRAELKKEREARQNLEKRLEKMERDREQERVEQVEREKKIQKQFDEVMKKVKN</sequence>
<evidence type="ECO:0000313" key="9">
    <source>
        <dbReference type="EMBL" id="KAI7740075.1"/>
    </source>
</evidence>
<dbReference type="Pfam" id="PF05236">
    <property type="entry name" value="TAF4"/>
    <property type="match status" value="1"/>
</dbReference>
<feature type="coiled-coil region" evidence="6">
    <location>
        <begin position="80"/>
        <end position="121"/>
    </location>
</feature>
<evidence type="ECO:0000256" key="4">
    <source>
        <dbReference type="ARBA" id="ARBA00023163"/>
    </source>
</evidence>
<feature type="compositionally biased region" description="Basic and acidic residues" evidence="7">
    <location>
        <begin position="26"/>
        <end position="42"/>
    </location>
</feature>
<dbReference type="GO" id="GO:0003677">
    <property type="term" value="F:DNA binding"/>
    <property type="evidence" value="ECO:0007669"/>
    <property type="project" value="TreeGrafter"/>
</dbReference>
<keyword evidence="3" id="KW-0805">Transcription regulation</keyword>
<keyword evidence="5" id="KW-0539">Nucleus</keyword>
<evidence type="ECO:0000256" key="7">
    <source>
        <dbReference type="SAM" id="MobiDB-lite"/>
    </source>
</evidence>
<reference evidence="9" key="1">
    <citation type="submission" date="2022-06" db="EMBL/GenBank/DDBJ databases">
        <title>Uncovering the hologenomic basis of an extraordinary plant invasion.</title>
        <authorList>
            <person name="Bieker V.C."/>
            <person name="Martin M.D."/>
            <person name="Gilbert T."/>
            <person name="Hodgins K."/>
            <person name="Battlay P."/>
            <person name="Petersen B."/>
            <person name="Wilson J."/>
        </authorList>
    </citation>
    <scope>NUCLEOTIDE SEQUENCE</scope>
    <source>
        <strain evidence="9">AA19_3_7</strain>
        <tissue evidence="9">Leaf</tissue>
    </source>
</reference>
<evidence type="ECO:0000259" key="8">
    <source>
        <dbReference type="Pfam" id="PF05236"/>
    </source>
</evidence>
<keyword evidence="10" id="KW-1185">Reference proteome</keyword>
<evidence type="ECO:0000256" key="6">
    <source>
        <dbReference type="SAM" id="Coils"/>
    </source>
</evidence>
<comment type="similarity">
    <text evidence="2">Belongs to the TAF4 family.</text>
</comment>
<evidence type="ECO:0000256" key="5">
    <source>
        <dbReference type="ARBA" id="ARBA00023242"/>
    </source>
</evidence>
<dbReference type="InterPro" id="IPR007900">
    <property type="entry name" value="TAF4_C"/>
</dbReference>
<dbReference type="PANTHER" id="PTHR15138">
    <property type="entry name" value="TRANSCRIPTION INITIATION FACTOR TFIID SUBUNIT 4"/>
    <property type="match status" value="1"/>
</dbReference>
<dbReference type="PANTHER" id="PTHR15138:SF14">
    <property type="entry name" value="TRANSCRIPTION INITIATION FACTOR TFIID SUBUNIT 4"/>
    <property type="match status" value="1"/>
</dbReference>
<keyword evidence="6" id="KW-0175">Coiled coil</keyword>
<keyword evidence="4" id="KW-0804">Transcription</keyword>
<feature type="region of interest" description="Disordered" evidence="7">
    <location>
        <begin position="26"/>
        <end position="45"/>
    </location>
</feature>
<comment type="caution">
    <text evidence="9">The sequence shown here is derived from an EMBL/GenBank/DDBJ whole genome shotgun (WGS) entry which is preliminary data.</text>
</comment>
<dbReference type="GO" id="GO:0006367">
    <property type="term" value="P:transcription initiation at RNA polymerase II promoter"/>
    <property type="evidence" value="ECO:0007669"/>
    <property type="project" value="TreeGrafter"/>
</dbReference>
<comment type="subcellular location">
    <subcellularLocation>
        <location evidence="1">Nucleus</location>
    </subcellularLocation>
</comment>
<accession>A0AAD5CFN3</accession>
<name>A0AAD5CFN3_AMBAR</name>
<feature type="domain" description="Transcription initiation factor TFIID component TAF4 C-terminal" evidence="8">
    <location>
        <begin position="14"/>
        <end position="79"/>
    </location>
</feature>
<dbReference type="AlphaFoldDB" id="A0AAD5CFN3"/>
<dbReference type="Proteomes" id="UP001206925">
    <property type="component" value="Unassembled WGS sequence"/>
</dbReference>
<dbReference type="EMBL" id="JAMZMK010008525">
    <property type="protein sequence ID" value="KAI7740075.1"/>
    <property type="molecule type" value="Genomic_DNA"/>
</dbReference>
<evidence type="ECO:0000256" key="3">
    <source>
        <dbReference type="ARBA" id="ARBA00023015"/>
    </source>
</evidence>
<evidence type="ECO:0000313" key="10">
    <source>
        <dbReference type="Proteomes" id="UP001206925"/>
    </source>
</evidence>
<proteinExistence type="inferred from homology"/>
<dbReference type="GO" id="GO:0005669">
    <property type="term" value="C:transcription factor TFIID complex"/>
    <property type="evidence" value="ECO:0007669"/>
    <property type="project" value="InterPro"/>
</dbReference>
<protein>
    <recommendedName>
        <fullName evidence="8">Transcription initiation factor TFIID component TAF4 C-terminal domain-containing protein</fullName>
    </recommendedName>
</protein>
<feature type="non-terminal residue" evidence="9">
    <location>
        <position position="135"/>
    </location>
</feature>
<gene>
    <name evidence="9" type="ORF">M8C21_011413</name>
</gene>
<dbReference type="InterPro" id="IPR045144">
    <property type="entry name" value="TAF4"/>
</dbReference>
<organism evidence="9 10">
    <name type="scientific">Ambrosia artemisiifolia</name>
    <name type="common">Common ragweed</name>
    <dbReference type="NCBI Taxonomy" id="4212"/>
    <lineage>
        <taxon>Eukaryota</taxon>
        <taxon>Viridiplantae</taxon>
        <taxon>Streptophyta</taxon>
        <taxon>Embryophyta</taxon>
        <taxon>Tracheophyta</taxon>
        <taxon>Spermatophyta</taxon>
        <taxon>Magnoliopsida</taxon>
        <taxon>eudicotyledons</taxon>
        <taxon>Gunneridae</taxon>
        <taxon>Pentapetalae</taxon>
        <taxon>asterids</taxon>
        <taxon>campanulids</taxon>
        <taxon>Asterales</taxon>
        <taxon>Asteraceae</taxon>
        <taxon>Asteroideae</taxon>
        <taxon>Heliantheae alliance</taxon>
        <taxon>Heliantheae</taxon>
        <taxon>Ambrosia</taxon>
    </lineage>
</organism>
<evidence type="ECO:0000256" key="1">
    <source>
        <dbReference type="ARBA" id="ARBA00004123"/>
    </source>
</evidence>
<dbReference type="GO" id="GO:0016251">
    <property type="term" value="F:RNA polymerase II general transcription initiation factor activity"/>
    <property type="evidence" value="ECO:0007669"/>
    <property type="project" value="TreeGrafter"/>
</dbReference>
<evidence type="ECO:0000256" key="2">
    <source>
        <dbReference type="ARBA" id="ARBA00006178"/>
    </source>
</evidence>